<name>A0A7N0U4N4_KALFE</name>
<dbReference type="EnsemblPlants" id="Kaladp0053s0689.1.v1.1">
    <property type="protein sequence ID" value="Kaladp0053s0689.1.v1.1"/>
    <property type="gene ID" value="Kaladp0053s0689.v1.1"/>
</dbReference>
<dbReference type="AlphaFoldDB" id="A0A7N0U4N4"/>
<keyword evidence="3" id="KW-1185">Reference proteome</keyword>
<accession>A0A7N0U4N4</accession>
<reference evidence="2" key="1">
    <citation type="submission" date="2021-01" db="UniProtKB">
        <authorList>
            <consortium name="EnsemblPlants"/>
        </authorList>
    </citation>
    <scope>IDENTIFICATION</scope>
</reference>
<evidence type="ECO:0000313" key="3">
    <source>
        <dbReference type="Proteomes" id="UP000594263"/>
    </source>
</evidence>
<dbReference type="Proteomes" id="UP000594263">
    <property type="component" value="Unplaced"/>
</dbReference>
<feature type="region of interest" description="Disordered" evidence="1">
    <location>
        <begin position="16"/>
        <end position="58"/>
    </location>
</feature>
<sequence length="58" mass="6351">MAAALSSLCPLLTLRSSRNTRESEAANSTRKNGSLPNLKRSQKLNLEVSPHRAGKLYL</sequence>
<proteinExistence type="predicted"/>
<evidence type="ECO:0000313" key="2">
    <source>
        <dbReference type="EnsemblPlants" id="Kaladp0053s0689.1.v1.1"/>
    </source>
</evidence>
<evidence type="ECO:0000256" key="1">
    <source>
        <dbReference type="SAM" id="MobiDB-lite"/>
    </source>
</evidence>
<protein>
    <submittedName>
        <fullName evidence="2">Uncharacterized protein</fullName>
    </submittedName>
</protein>
<organism evidence="2 3">
    <name type="scientific">Kalanchoe fedtschenkoi</name>
    <name type="common">Lavender scallops</name>
    <name type="synonym">South American air plant</name>
    <dbReference type="NCBI Taxonomy" id="63787"/>
    <lineage>
        <taxon>Eukaryota</taxon>
        <taxon>Viridiplantae</taxon>
        <taxon>Streptophyta</taxon>
        <taxon>Embryophyta</taxon>
        <taxon>Tracheophyta</taxon>
        <taxon>Spermatophyta</taxon>
        <taxon>Magnoliopsida</taxon>
        <taxon>eudicotyledons</taxon>
        <taxon>Gunneridae</taxon>
        <taxon>Pentapetalae</taxon>
        <taxon>Saxifragales</taxon>
        <taxon>Crassulaceae</taxon>
        <taxon>Kalanchoe</taxon>
    </lineage>
</organism>
<feature type="compositionally biased region" description="Polar residues" evidence="1">
    <location>
        <begin position="25"/>
        <end position="35"/>
    </location>
</feature>
<dbReference type="Gramene" id="Kaladp0053s0689.1.v1.1">
    <property type="protein sequence ID" value="Kaladp0053s0689.1.v1.1"/>
    <property type="gene ID" value="Kaladp0053s0689.v1.1"/>
</dbReference>